<keyword evidence="10" id="KW-1185">Reference proteome</keyword>
<dbReference type="InterPro" id="IPR000253">
    <property type="entry name" value="FHA_dom"/>
</dbReference>
<dbReference type="AlphaFoldDB" id="A0AAP5I7I9"/>
<feature type="transmembrane region" description="Helical" evidence="6">
    <location>
        <begin position="169"/>
        <end position="188"/>
    </location>
</feature>
<protein>
    <submittedName>
        <fullName evidence="9">MFS transporter</fullName>
    </submittedName>
</protein>
<feature type="transmembrane region" description="Helical" evidence="6">
    <location>
        <begin position="258"/>
        <end position="281"/>
    </location>
</feature>
<keyword evidence="5 6" id="KW-0472">Membrane</keyword>
<evidence type="ECO:0000256" key="5">
    <source>
        <dbReference type="ARBA" id="ARBA00023136"/>
    </source>
</evidence>
<dbReference type="InterPro" id="IPR020846">
    <property type="entry name" value="MFS_dom"/>
</dbReference>
<keyword evidence="4 6" id="KW-1133">Transmembrane helix</keyword>
<dbReference type="RefSeq" id="WP_208339241.1">
    <property type="nucleotide sequence ID" value="NZ_CAWQFN010000502.1"/>
</dbReference>
<evidence type="ECO:0000313" key="9">
    <source>
        <dbReference type="EMBL" id="MDR9896407.1"/>
    </source>
</evidence>
<dbReference type="Gene3D" id="1.20.1250.20">
    <property type="entry name" value="MFS general substrate transporter like domains"/>
    <property type="match status" value="1"/>
</dbReference>
<keyword evidence="3 6" id="KW-0812">Transmembrane</keyword>
<accession>A0AAP5I7I9</accession>
<dbReference type="CDD" id="cd17474">
    <property type="entry name" value="MFS_YfmO_like"/>
    <property type="match status" value="1"/>
</dbReference>
<comment type="caution">
    <text evidence="9">The sequence shown here is derived from an EMBL/GenBank/DDBJ whole genome shotgun (WGS) entry which is preliminary data.</text>
</comment>
<dbReference type="PANTHER" id="PTHR43124">
    <property type="entry name" value="PURINE EFFLUX PUMP PBUE"/>
    <property type="match status" value="1"/>
</dbReference>
<dbReference type="InterPro" id="IPR011701">
    <property type="entry name" value="MFS"/>
</dbReference>
<dbReference type="SUPFAM" id="SSF49879">
    <property type="entry name" value="SMAD/FHA domain"/>
    <property type="match status" value="1"/>
</dbReference>
<evidence type="ECO:0000256" key="6">
    <source>
        <dbReference type="SAM" id="Phobius"/>
    </source>
</evidence>
<comment type="subcellular location">
    <subcellularLocation>
        <location evidence="1">Cell membrane</location>
        <topology evidence="1">Multi-pass membrane protein</topology>
    </subcellularLocation>
</comment>
<dbReference type="PRINTS" id="PR01036">
    <property type="entry name" value="TCRTETB"/>
</dbReference>
<dbReference type="Proteomes" id="UP000667802">
    <property type="component" value="Unassembled WGS sequence"/>
</dbReference>
<feature type="domain" description="FHA" evidence="7">
    <location>
        <begin position="455"/>
        <end position="511"/>
    </location>
</feature>
<gene>
    <name evidence="9" type="ORF">G7B40_017845</name>
</gene>
<evidence type="ECO:0000256" key="2">
    <source>
        <dbReference type="ARBA" id="ARBA00022475"/>
    </source>
</evidence>
<dbReference type="GO" id="GO:0005886">
    <property type="term" value="C:plasma membrane"/>
    <property type="evidence" value="ECO:0007669"/>
    <property type="project" value="UniProtKB-SubCell"/>
</dbReference>
<feature type="transmembrane region" description="Helical" evidence="6">
    <location>
        <begin position="109"/>
        <end position="127"/>
    </location>
</feature>
<keyword evidence="2" id="KW-1003">Cell membrane</keyword>
<feature type="transmembrane region" description="Helical" evidence="6">
    <location>
        <begin position="222"/>
        <end position="246"/>
    </location>
</feature>
<feature type="transmembrane region" description="Helical" evidence="6">
    <location>
        <begin position="54"/>
        <end position="75"/>
    </location>
</feature>
<evidence type="ECO:0000259" key="7">
    <source>
        <dbReference type="PROSITE" id="PS50006"/>
    </source>
</evidence>
<dbReference type="SMART" id="SM00240">
    <property type="entry name" value="FHA"/>
    <property type="match status" value="1"/>
</dbReference>
<evidence type="ECO:0000256" key="1">
    <source>
        <dbReference type="ARBA" id="ARBA00004651"/>
    </source>
</evidence>
<evidence type="ECO:0000256" key="3">
    <source>
        <dbReference type="ARBA" id="ARBA00022692"/>
    </source>
</evidence>
<feature type="transmembrane region" description="Helical" evidence="6">
    <location>
        <begin position="377"/>
        <end position="397"/>
    </location>
</feature>
<dbReference type="CDD" id="cd00060">
    <property type="entry name" value="FHA"/>
    <property type="match status" value="1"/>
</dbReference>
<dbReference type="PROSITE" id="PS50850">
    <property type="entry name" value="MFS"/>
    <property type="match status" value="1"/>
</dbReference>
<name>A0AAP5I7I9_9CYAN</name>
<dbReference type="Gene3D" id="2.60.200.20">
    <property type="match status" value="1"/>
</dbReference>
<dbReference type="InterPro" id="IPR050189">
    <property type="entry name" value="MFS_Efflux_Transporters"/>
</dbReference>
<evidence type="ECO:0000259" key="8">
    <source>
        <dbReference type="PROSITE" id="PS50850"/>
    </source>
</evidence>
<feature type="transmembrane region" description="Helical" evidence="6">
    <location>
        <begin position="16"/>
        <end position="34"/>
    </location>
</feature>
<dbReference type="GO" id="GO:0022857">
    <property type="term" value="F:transmembrane transporter activity"/>
    <property type="evidence" value="ECO:0007669"/>
    <property type="project" value="InterPro"/>
</dbReference>
<organism evidence="9 10">
    <name type="scientific">Aetokthonos hydrillicola Thurmond2011</name>
    <dbReference type="NCBI Taxonomy" id="2712845"/>
    <lineage>
        <taxon>Bacteria</taxon>
        <taxon>Bacillati</taxon>
        <taxon>Cyanobacteriota</taxon>
        <taxon>Cyanophyceae</taxon>
        <taxon>Nostocales</taxon>
        <taxon>Hapalosiphonaceae</taxon>
        <taxon>Aetokthonos</taxon>
    </lineage>
</organism>
<proteinExistence type="predicted"/>
<dbReference type="EMBL" id="JAALHA020000008">
    <property type="protein sequence ID" value="MDR9896407.1"/>
    <property type="molecule type" value="Genomic_DNA"/>
</dbReference>
<feature type="transmembrane region" description="Helical" evidence="6">
    <location>
        <begin position="139"/>
        <end position="163"/>
    </location>
</feature>
<reference evidence="10" key="1">
    <citation type="journal article" date="2021" name="Science">
        <title>Hunting the eagle killer: A cyanobacterial neurotoxin causes vacuolar myelinopathy.</title>
        <authorList>
            <person name="Breinlinger S."/>
            <person name="Phillips T.J."/>
            <person name="Haram B.N."/>
            <person name="Mares J."/>
            <person name="Martinez Yerena J.A."/>
            <person name="Hrouzek P."/>
            <person name="Sobotka R."/>
            <person name="Henderson W.M."/>
            <person name="Schmieder P."/>
            <person name="Williams S.M."/>
            <person name="Lauderdale J.D."/>
            <person name="Wilde H.D."/>
            <person name="Gerrin W."/>
            <person name="Kust A."/>
            <person name="Washington J.W."/>
            <person name="Wagner C."/>
            <person name="Geier B."/>
            <person name="Liebeke M."/>
            <person name="Enke H."/>
            <person name="Niedermeyer T.H.J."/>
            <person name="Wilde S.B."/>
        </authorList>
    </citation>
    <scope>NUCLEOTIDE SEQUENCE [LARGE SCALE GENOMIC DNA]</scope>
    <source>
        <strain evidence="10">Thurmond2011</strain>
    </source>
</reference>
<dbReference type="PANTHER" id="PTHR43124:SF3">
    <property type="entry name" value="CHLORAMPHENICOL EFFLUX PUMP RV0191"/>
    <property type="match status" value="1"/>
</dbReference>
<evidence type="ECO:0000313" key="10">
    <source>
        <dbReference type="Proteomes" id="UP000667802"/>
    </source>
</evidence>
<dbReference type="InterPro" id="IPR036259">
    <property type="entry name" value="MFS_trans_sf"/>
</dbReference>
<feature type="domain" description="Major facilitator superfamily (MFS) profile" evidence="8">
    <location>
        <begin position="16"/>
        <end position="401"/>
    </location>
</feature>
<evidence type="ECO:0000256" key="4">
    <source>
        <dbReference type="ARBA" id="ARBA00022989"/>
    </source>
</evidence>
<dbReference type="SUPFAM" id="SSF103473">
    <property type="entry name" value="MFS general substrate transporter"/>
    <property type="match status" value="1"/>
</dbReference>
<dbReference type="InterPro" id="IPR008984">
    <property type="entry name" value="SMAD_FHA_dom_sf"/>
</dbReference>
<dbReference type="Pfam" id="PF00498">
    <property type="entry name" value="FHA"/>
    <property type="match status" value="1"/>
</dbReference>
<feature type="transmembrane region" description="Helical" evidence="6">
    <location>
        <begin position="82"/>
        <end position="103"/>
    </location>
</feature>
<feature type="transmembrane region" description="Helical" evidence="6">
    <location>
        <begin position="293"/>
        <end position="326"/>
    </location>
</feature>
<dbReference type="Pfam" id="PF07690">
    <property type="entry name" value="MFS_1"/>
    <property type="match status" value="2"/>
</dbReference>
<sequence length="540" mass="59247">MTTQPKSPTNIFKDRNLYILSCITLIVVLGGNILNPSLPTIQKFFQVSSEQVSWVTTLYQLPGAIITPIFGMLADTIGRKQILIPSLLLFSLGGGLGGVAQTFRALLEWRFVQGVGAASLEALVFTIMGDIYSGRKMPIVMGFNASLIGISSALFPLIGGFLAAFSWRYSLLTSLIAIFVALLIFIGLKLPKHQTTHQAPVQKVELKSYIRQTWNSINNPHVLGLLFAAMALFTLQIGTCFTYIPILAGNFFKASDSFIGIMLATISISVAIVASQLGFFVRHFSEIKLIKIAFILFALGTLIIPLVNNIWLLFIPICLLGAAFGLSFPSTQALLAGLSAQESRAGFMAVNSTVQSWGQTLGPLLGALIDFIWGTKAVFYISAVFSVFSLVVFHLLLTPKKSEFTLAPTSQTAFFAQPEAPRSIAAPTILQQPVAQLLHVQTNRIIELPEDFSVIYIGKPNGRIPVEVDVSDLPNSGLTSRLHAQIRFDQNEYYIQDMGSSNGTYINKYPLVPGIWYKLKPGLRFSLGRRDLMTFMFEIS</sequence>
<dbReference type="PROSITE" id="PS50006">
    <property type="entry name" value="FHA_DOMAIN"/>
    <property type="match status" value="1"/>
</dbReference>